<comment type="caution">
    <text evidence="3">The sequence shown here is derived from an EMBL/GenBank/DDBJ whole genome shotgun (WGS) entry which is preliminary data.</text>
</comment>
<dbReference type="Gene3D" id="3.10.180.10">
    <property type="entry name" value="2,3-Dihydroxybiphenyl 1,2-Dioxygenase, domain 1"/>
    <property type="match status" value="2"/>
</dbReference>
<organism evidence="3 4">
    <name type="scientific">Staphylotrichum tortipilum</name>
    <dbReference type="NCBI Taxonomy" id="2831512"/>
    <lineage>
        <taxon>Eukaryota</taxon>
        <taxon>Fungi</taxon>
        <taxon>Dikarya</taxon>
        <taxon>Ascomycota</taxon>
        <taxon>Pezizomycotina</taxon>
        <taxon>Sordariomycetes</taxon>
        <taxon>Sordariomycetidae</taxon>
        <taxon>Sordariales</taxon>
        <taxon>Chaetomiaceae</taxon>
        <taxon>Staphylotrichum</taxon>
    </lineage>
</organism>
<protein>
    <submittedName>
        <fullName evidence="3">Glyoxalase/Bleomycin resistance protein/Dihydroxybiphenyl dioxygenase</fullName>
    </submittedName>
</protein>
<evidence type="ECO:0000313" key="3">
    <source>
        <dbReference type="EMBL" id="KAK3896655.1"/>
    </source>
</evidence>
<dbReference type="GO" id="GO:0051213">
    <property type="term" value="F:dioxygenase activity"/>
    <property type="evidence" value="ECO:0007669"/>
    <property type="project" value="UniProtKB-KW"/>
</dbReference>
<dbReference type="GO" id="GO:0005739">
    <property type="term" value="C:mitochondrion"/>
    <property type="evidence" value="ECO:0007669"/>
    <property type="project" value="TreeGrafter"/>
</dbReference>
<proteinExistence type="predicted"/>
<keyword evidence="3" id="KW-0560">Oxidoreductase</keyword>
<sequence>MSAVFKILFSALTKLPRCVREAIMPDMLIPPIANDPAKVQLVRPAHVYFEHPDLDKFRRFAADFGFVEERVTEDRVYFRGYGRDPYVYVASKSKDGKARFRGGAFVATSEEEFEKAAKLEGAVLGSLDGTPGGGRIITFNRPDDTFFYVVYGQKERETGAEEPTATHDQQGPFNTAFDKPRKGRFQRYHPGPALVHKLGHFGYVVPDFDRELAWYTTNFNFVPSNVLFHWEFSNMDVLIFLHLDLGETYTDHHSFFMQRAEPHVKKSFVHHTSFEVADFDTQLIGHDWLAKKGWTSVWGVGRHVLGSQIFDYWADPSGFKIEHYADGDLVNRDVPTEREVVGPFSVWGPEVPKDFAGKGPVED</sequence>
<reference evidence="3" key="1">
    <citation type="journal article" date="2023" name="Mol. Phylogenet. Evol.">
        <title>Genome-scale phylogeny and comparative genomics of the fungal order Sordariales.</title>
        <authorList>
            <person name="Hensen N."/>
            <person name="Bonometti L."/>
            <person name="Westerberg I."/>
            <person name="Brannstrom I.O."/>
            <person name="Guillou S."/>
            <person name="Cros-Aarteil S."/>
            <person name="Calhoun S."/>
            <person name="Haridas S."/>
            <person name="Kuo A."/>
            <person name="Mondo S."/>
            <person name="Pangilinan J."/>
            <person name="Riley R."/>
            <person name="LaButti K."/>
            <person name="Andreopoulos B."/>
            <person name="Lipzen A."/>
            <person name="Chen C."/>
            <person name="Yan M."/>
            <person name="Daum C."/>
            <person name="Ng V."/>
            <person name="Clum A."/>
            <person name="Steindorff A."/>
            <person name="Ohm R.A."/>
            <person name="Martin F."/>
            <person name="Silar P."/>
            <person name="Natvig D.O."/>
            <person name="Lalanne C."/>
            <person name="Gautier V."/>
            <person name="Ament-Velasquez S.L."/>
            <person name="Kruys A."/>
            <person name="Hutchinson M.I."/>
            <person name="Powell A.J."/>
            <person name="Barry K."/>
            <person name="Miller A.N."/>
            <person name="Grigoriev I.V."/>
            <person name="Debuchy R."/>
            <person name="Gladieux P."/>
            <person name="Hiltunen Thoren M."/>
            <person name="Johannesson H."/>
        </authorList>
    </citation>
    <scope>NUCLEOTIDE SEQUENCE</scope>
    <source>
        <strain evidence="3">CBS 103.79</strain>
    </source>
</reference>
<keyword evidence="3" id="KW-0223">Dioxygenase</keyword>
<dbReference type="EMBL" id="MU856469">
    <property type="protein sequence ID" value="KAK3896655.1"/>
    <property type="molecule type" value="Genomic_DNA"/>
</dbReference>
<dbReference type="InterPro" id="IPR004360">
    <property type="entry name" value="Glyas_Fos-R_dOase_dom"/>
</dbReference>
<dbReference type="Pfam" id="PF00903">
    <property type="entry name" value="Glyoxalase"/>
    <property type="match status" value="1"/>
</dbReference>
<dbReference type="InterPro" id="IPR051785">
    <property type="entry name" value="MMCE/EMCE_epimerase"/>
</dbReference>
<accession>A0AAN6M991</accession>
<dbReference type="PROSITE" id="PS51819">
    <property type="entry name" value="VOC"/>
    <property type="match status" value="1"/>
</dbReference>
<keyword evidence="1" id="KW-0479">Metal-binding</keyword>
<dbReference type="Proteomes" id="UP001303889">
    <property type="component" value="Unassembled WGS sequence"/>
</dbReference>
<dbReference type="FunFam" id="3.10.180.10:FF:000034">
    <property type="entry name" value="Glyoxalase/Bleomycin resistance protein/Dihydroxybiphenyl dioxygenase"/>
    <property type="match status" value="1"/>
</dbReference>
<dbReference type="SUPFAM" id="SSF54593">
    <property type="entry name" value="Glyoxalase/Bleomycin resistance protein/Dihydroxybiphenyl dioxygenase"/>
    <property type="match status" value="1"/>
</dbReference>
<dbReference type="InterPro" id="IPR037523">
    <property type="entry name" value="VOC_core"/>
</dbReference>
<keyword evidence="4" id="KW-1185">Reference proteome</keyword>
<evidence type="ECO:0000256" key="1">
    <source>
        <dbReference type="ARBA" id="ARBA00022723"/>
    </source>
</evidence>
<dbReference type="GO" id="GO:0046872">
    <property type="term" value="F:metal ion binding"/>
    <property type="evidence" value="ECO:0007669"/>
    <property type="project" value="UniProtKB-KW"/>
</dbReference>
<dbReference type="FunFam" id="3.10.180.10:FF:000039">
    <property type="entry name" value="Trihydroxytoluene oxygenase (AFU_orthologue AFUA_8G02470)"/>
    <property type="match status" value="1"/>
</dbReference>
<dbReference type="GO" id="GO:0046491">
    <property type="term" value="P:L-methylmalonyl-CoA metabolic process"/>
    <property type="evidence" value="ECO:0007669"/>
    <property type="project" value="TreeGrafter"/>
</dbReference>
<name>A0AAN6M991_9PEZI</name>
<dbReference type="AlphaFoldDB" id="A0AAN6M991"/>
<dbReference type="GO" id="GO:0004493">
    <property type="term" value="F:methylmalonyl-CoA epimerase activity"/>
    <property type="evidence" value="ECO:0007669"/>
    <property type="project" value="TreeGrafter"/>
</dbReference>
<gene>
    <name evidence="3" type="ORF">C8A05DRAFT_20416</name>
</gene>
<feature type="domain" description="VOC" evidence="2">
    <location>
        <begin position="197"/>
        <end position="326"/>
    </location>
</feature>
<evidence type="ECO:0000259" key="2">
    <source>
        <dbReference type="PROSITE" id="PS51819"/>
    </source>
</evidence>
<reference evidence="3" key="2">
    <citation type="submission" date="2023-05" db="EMBL/GenBank/DDBJ databases">
        <authorList>
            <consortium name="Lawrence Berkeley National Laboratory"/>
            <person name="Steindorff A."/>
            <person name="Hensen N."/>
            <person name="Bonometti L."/>
            <person name="Westerberg I."/>
            <person name="Brannstrom I.O."/>
            <person name="Guillou S."/>
            <person name="Cros-Aarteil S."/>
            <person name="Calhoun S."/>
            <person name="Haridas S."/>
            <person name="Kuo A."/>
            <person name="Mondo S."/>
            <person name="Pangilinan J."/>
            <person name="Riley R."/>
            <person name="Labutti K."/>
            <person name="Andreopoulos B."/>
            <person name="Lipzen A."/>
            <person name="Chen C."/>
            <person name="Yanf M."/>
            <person name="Daum C."/>
            <person name="Ng V."/>
            <person name="Clum A."/>
            <person name="Ohm R."/>
            <person name="Martin F."/>
            <person name="Silar P."/>
            <person name="Natvig D."/>
            <person name="Lalanne C."/>
            <person name="Gautier V."/>
            <person name="Ament-Velasquez S.L."/>
            <person name="Kruys A."/>
            <person name="Hutchinson M.I."/>
            <person name="Powell A.J."/>
            <person name="Barry K."/>
            <person name="Miller A.N."/>
            <person name="Grigoriev I.V."/>
            <person name="Debuchy R."/>
            <person name="Gladieux P."/>
            <person name="Thoren M.H."/>
            <person name="Johannesson H."/>
        </authorList>
    </citation>
    <scope>NUCLEOTIDE SEQUENCE</scope>
    <source>
        <strain evidence="3">CBS 103.79</strain>
    </source>
</reference>
<dbReference type="PANTHER" id="PTHR43048">
    <property type="entry name" value="METHYLMALONYL-COA EPIMERASE"/>
    <property type="match status" value="1"/>
</dbReference>
<dbReference type="PANTHER" id="PTHR43048:SF3">
    <property type="entry name" value="METHYLMALONYL-COA EPIMERASE, MITOCHONDRIAL"/>
    <property type="match status" value="1"/>
</dbReference>
<dbReference type="InterPro" id="IPR029068">
    <property type="entry name" value="Glyas_Bleomycin-R_OHBP_Dase"/>
</dbReference>
<evidence type="ECO:0000313" key="4">
    <source>
        <dbReference type="Proteomes" id="UP001303889"/>
    </source>
</evidence>